<organism evidence="3 4">
    <name type="scientific">Candidatus Marinarcus aquaticus</name>
    <dbReference type="NCBI Taxonomy" id="2044504"/>
    <lineage>
        <taxon>Bacteria</taxon>
        <taxon>Pseudomonadati</taxon>
        <taxon>Campylobacterota</taxon>
        <taxon>Epsilonproteobacteria</taxon>
        <taxon>Campylobacterales</taxon>
        <taxon>Arcobacteraceae</taxon>
        <taxon>Candidatus Marinarcus</taxon>
    </lineage>
</organism>
<reference evidence="3 4" key="1">
    <citation type="submission" date="2017-10" db="EMBL/GenBank/DDBJ databases">
        <title>Genomics of the genus Arcobacter.</title>
        <authorList>
            <person name="Perez-Cataluna A."/>
            <person name="Figueras M.J."/>
        </authorList>
    </citation>
    <scope>NUCLEOTIDE SEQUENCE [LARGE SCALE GENOMIC DNA]</scope>
    <source>
        <strain evidence="3 4">CECT 8987</strain>
    </source>
</reference>
<protein>
    <recommendedName>
        <fullName evidence="2">NFACT RNA-binding domain-containing protein</fullName>
    </recommendedName>
</protein>
<dbReference type="Pfam" id="PF05833">
    <property type="entry name" value="NFACT_N"/>
    <property type="match status" value="1"/>
</dbReference>
<dbReference type="InterPro" id="IPR008532">
    <property type="entry name" value="NFACT_RNA-bd"/>
</dbReference>
<accession>A0A4Q0XSZ4</accession>
<sequence>MKYYELKEIVKYLKENAKTIKRMKRLDNNLLSVEFNDKNILYFDMTKGNALIYKKEGHVNSKREFNAPFDVVLQKRFMNVKVEDIVLVNEDKVLRFDVVSQSSYKALKGSMQFEFTGKNTNGIILDENEIVLEALRHIDEFSSSRIVKVGQKLEAVPKPNFDFKHEKIDDIEAFLYANYEQKEAQLLQQLKKQKVQQLFKQLSKIKKLLTSLSSEESLYEQANTLYEKANLILSNLHNIKAYESKVVLTDFSGNEIEVVLDTNYPTPSSYANHLFSKAKKAKQRAKYIHIERDNLEQKQAFLERMIEQINASSNSDELEFLMPKKQKNQTKTKKQELCESFFYKGYKILLGKSERENVYVLQNSKASDFWFHLKDRTSCHVIVQNTKKELPQEVIEQAAKLCAQFSVDYAGKYLVDFTQRRNVKIQSGANVLYNPYQTLSVSLQ</sequence>
<proteinExistence type="predicted"/>
<dbReference type="Proteomes" id="UP000290657">
    <property type="component" value="Unassembled WGS sequence"/>
</dbReference>
<keyword evidence="4" id="KW-1185">Reference proteome</keyword>
<evidence type="ECO:0000313" key="3">
    <source>
        <dbReference type="EMBL" id="RXJ57886.1"/>
    </source>
</evidence>
<dbReference type="Pfam" id="PF05670">
    <property type="entry name" value="NFACT-R_1"/>
    <property type="match status" value="1"/>
</dbReference>
<feature type="coiled-coil region" evidence="1">
    <location>
        <begin position="278"/>
        <end position="312"/>
    </location>
</feature>
<name>A0A4Q0XSZ4_9BACT</name>
<evidence type="ECO:0000256" key="1">
    <source>
        <dbReference type="SAM" id="Coils"/>
    </source>
</evidence>
<dbReference type="OrthoDB" id="9766163at2"/>
<comment type="caution">
    <text evidence="3">The sequence shown here is derived from an EMBL/GenBank/DDBJ whole genome shotgun (WGS) entry which is preliminary data.</text>
</comment>
<evidence type="ECO:0000259" key="2">
    <source>
        <dbReference type="Pfam" id="PF05670"/>
    </source>
</evidence>
<keyword evidence="1" id="KW-0175">Coiled coil</keyword>
<feature type="domain" description="NFACT RNA-binding" evidence="2">
    <location>
        <begin position="344"/>
        <end position="423"/>
    </location>
</feature>
<gene>
    <name evidence="3" type="ORF">CRV04_05100</name>
</gene>
<dbReference type="Gene3D" id="2.30.310.10">
    <property type="entry name" value="ibrinogen binding protein from staphylococcus aureus domain"/>
    <property type="match status" value="1"/>
</dbReference>
<dbReference type="AlphaFoldDB" id="A0A4Q0XSZ4"/>
<dbReference type="EMBL" id="PDKN01000003">
    <property type="protein sequence ID" value="RXJ57886.1"/>
    <property type="molecule type" value="Genomic_DNA"/>
</dbReference>
<evidence type="ECO:0000313" key="4">
    <source>
        <dbReference type="Proteomes" id="UP000290657"/>
    </source>
</evidence>
<dbReference type="RefSeq" id="WP_128995749.1">
    <property type="nucleotide sequence ID" value="NZ_PDKN01000003.1"/>
</dbReference>